<accession>A0A6N8JBA8</accession>
<keyword evidence="2" id="KW-1185">Reference proteome</keyword>
<dbReference type="RefSeq" id="WP_157300234.1">
    <property type="nucleotide sequence ID" value="NZ_BAAAZB010000006.1"/>
</dbReference>
<dbReference type="EMBL" id="WRXO01000003">
    <property type="protein sequence ID" value="MVT41596.1"/>
    <property type="molecule type" value="Genomic_DNA"/>
</dbReference>
<protein>
    <recommendedName>
        <fullName evidence="3">DUF4595 domain-containing protein</fullName>
    </recommendedName>
</protein>
<name>A0A6N8JBA8_9BACT</name>
<dbReference type="Proteomes" id="UP000468388">
    <property type="component" value="Unassembled WGS sequence"/>
</dbReference>
<evidence type="ECO:0000313" key="2">
    <source>
        <dbReference type="Proteomes" id="UP000468388"/>
    </source>
</evidence>
<sequence length="287" mass="33941">MKYLVITLLLFCACSTSEHKENFLLHIKNDWKVDQLRGRPKQVIENEYENGKWTSILTCEYNEMGFLTRKDRIRIQSTGSIDTFLCKYEYDTINGIKTINETHNRNPQTSDQFFYNAKGLLVRDTSFERSNRYRYDTLGRLVEEIFNSFGRDVNKTVYDYYADGKIKKGEYSLDEDGIKKKSESITTDSTEIYLFFHKGDTIQKRFEQKDTLGNTIFLTNDIVWGCQTKSAYVKYYYNANNGLVKEKHVSLYGEPKIILHDYHNDKAGNWLTKDYDEKKLIRTITYW</sequence>
<gene>
    <name evidence="1" type="ORF">GO495_13470</name>
</gene>
<evidence type="ECO:0008006" key="3">
    <source>
        <dbReference type="Google" id="ProtNLM"/>
    </source>
</evidence>
<organism evidence="1 2">
    <name type="scientific">Chitinophaga oryziterrae</name>
    <dbReference type="NCBI Taxonomy" id="1031224"/>
    <lineage>
        <taxon>Bacteria</taxon>
        <taxon>Pseudomonadati</taxon>
        <taxon>Bacteroidota</taxon>
        <taxon>Chitinophagia</taxon>
        <taxon>Chitinophagales</taxon>
        <taxon>Chitinophagaceae</taxon>
        <taxon>Chitinophaga</taxon>
    </lineage>
</organism>
<proteinExistence type="predicted"/>
<reference evidence="1 2" key="1">
    <citation type="submission" date="2019-12" db="EMBL/GenBank/DDBJ databases">
        <title>The draft genomic sequence of strain Chitinophaga oryziterrae JCM 16595.</title>
        <authorList>
            <person name="Zhang X."/>
        </authorList>
    </citation>
    <scope>NUCLEOTIDE SEQUENCE [LARGE SCALE GENOMIC DNA]</scope>
    <source>
        <strain evidence="1 2">JCM 16595</strain>
    </source>
</reference>
<dbReference type="AlphaFoldDB" id="A0A6N8JBA8"/>
<dbReference type="OrthoDB" id="641074at2"/>
<evidence type="ECO:0000313" key="1">
    <source>
        <dbReference type="EMBL" id="MVT41596.1"/>
    </source>
</evidence>
<dbReference type="Gene3D" id="2.180.10.10">
    <property type="entry name" value="RHS repeat-associated core"/>
    <property type="match status" value="1"/>
</dbReference>
<comment type="caution">
    <text evidence="1">The sequence shown here is derived from an EMBL/GenBank/DDBJ whole genome shotgun (WGS) entry which is preliminary data.</text>
</comment>